<keyword evidence="1" id="KW-0004">4Fe-4S</keyword>
<dbReference type="CDD" id="cd00130">
    <property type="entry name" value="PAS"/>
    <property type="match status" value="1"/>
</dbReference>
<dbReference type="Pfam" id="PF13187">
    <property type="entry name" value="Fer4_9"/>
    <property type="match status" value="1"/>
</dbReference>
<keyword evidence="2" id="KW-0479">Metal-binding</keyword>
<dbReference type="Gene3D" id="1.10.15.40">
    <property type="entry name" value="Electron transport complex subunit B, putative Fe-S cluster"/>
    <property type="match status" value="1"/>
</dbReference>
<dbReference type="Proteomes" id="UP000632659">
    <property type="component" value="Unassembled WGS sequence"/>
</dbReference>
<dbReference type="InterPro" id="IPR050340">
    <property type="entry name" value="Cytosolic_Fe-S_CAF"/>
</dbReference>
<protein>
    <submittedName>
        <fullName evidence="8">4Fe-4S binding protein</fullName>
    </submittedName>
</protein>
<gene>
    <name evidence="8" type="ORF">H8702_07720</name>
</gene>
<feature type="domain" description="4Fe-4S" evidence="7">
    <location>
        <begin position="354"/>
        <end position="416"/>
    </location>
</feature>
<keyword evidence="9" id="KW-1185">Reference proteome</keyword>
<dbReference type="InterPro" id="IPR004108">
    <property type="entry name" value="Fe_hydrogenase_lsu_C"/>
</dbReference>
<dbReference type="Pfam" id="PF02906">
    <property type="entry name" value="Fe_hyd_lg_C"/>
    <property type="match status" value="1"/>
</dbReference>
<evidence type="ECO:0000256" key="1">
    <source>
        <dbReference type="ARBA" id="ARBA00022485"/>
    </source>
</evidence>
<dbReference type="PROSITE" id="PS51656">
    <property type="entry name" value="4FE4S"/>
    <property type="match status" value="1"/>
</dbReference>
<reference evidence="8" key="1">
    <citation type="submission" date="2020-08" db="EMBL/GenBank/DDBJ databases">
        <title>Genome public.</title>
        <authorList>
            <person name="Liu C."/>
            <person name="Sun Q."/>
        </authorList>
    </citation>
    <scope>NUCLEOTIDE SEQUENCE</scope>
    <source>
        <strain evidence="8">NSJ-15</strain>
    </source>
</reference>
<dbReference type="PROSITE" id="PS50112">
    <property type="entry name" value="PAS"/>
    <property type="match status" value="1"/>
</dbReference>
<feature type="domain" description="4Fe-4S ferredoxin-type" evidence="6">
    <location>
        <begin position="31"/>
        <end position="60"/>
    </location>
</feature>
<dbReference type="Pfam" id="PF04060">
    <property type="entry name" value="FeS"/>
    <property type="match status" value="1"/>
</dbReference>
<dbReference type="Gene3D" id="3.40.950.10">
    <property type="entry name" value="Fe-only Hydrogenase (Larger Subunit), Chain L, domain 3"/>
    <property type="match status" value="1"/>
</dbReference>
<dbReference type="PROSITE" id="PS51379">
    <property type="entry name" value="4FE4S_FER_2"/>
    <property type="match status" value="2"/>
</dbReference>
<dbReference type="RefSeq" id="WP_187536505.1">
    <property type="nucleotide sequence ID" value="NZ_JACRTL010000003.1"/>
</dbReference>
<dbReference type="SUPFAM" id="SSF53920">
    <property type="entry name" value="Fe-only hydrogenase"/>
    <property type="match status" value="1"/>
</dbReference>
<dbReference type="InterPro" id="IPR009016">
    <property type="entry name" value="Fe_hydrogenase"/>
</dbReference>
<keyword evidence="4" id="KW-0411">Iron-sulfur</keyword>
<dbReference type="PROSITE" id="PS00198">
    <property type="entry name" value="4FE4S_FER_1"/>
    <property type="match status" value="1"/>
</dbReference>
<dbReference type="InterPro" id="IPR035965">
    <property type="entry name" value="PAS-like_dom_sf"/>
</dbReference>
<evidence type="ECO:0000259" key="5">
    <source>
        <dbReference type="PROSITE" id="PS50112"/>
    </source>
</evidence>
<dbReference type="EMBL" id="JACRTL010000003">
    <property type="protein sequence ID" value="MBC8611009.1"/>
    <property type="molecule type" value="Genomic_DNA"/>
</dbReference>
<dbReference type="AlphaFoldDB" id="A0A8J6P7R9"/>
<dbReference type="InterPro" id="IPR007202">
    <property type="entry name" value="4Fe-4S_dom"/>
</dbReference>
<proteinExistence type="predicted"/>
<dbReference type="GO" id="GO:0046872">
    <property type="term" value="F:metal ion binding"/>
    <property type="evidence" value="ECO:0007669"/>
    <property type="project" value="UniProtKB-KW"/>
</dbReference>
<dbReference type="GO" id="GO:0051539">
    <property type="term" value="F:4 iron, 4 sulfur cluster binding"/>
    <property type="evidence" value="ECO:0007669"/>
    <property type="project" value="UniProtKB-KW"/>
</dbReference>
<evidence type="ECO:0000313" key="9">
    <source>
        <dbReference type="Proteomes" id="UP000632659"/>
    </source>
</evidence>
<comment type="caution">
    <text evidence="8">The sequence shown here is derived from an EMBL/GenBank/DDBJ whole genome shotgun (WGS) entry which is preliminary data.</text>
</comment>
<evidence type="ECO:0000256" key="3">
    <source>
        <dbReference type="ARBA" id="ARBA00023004"/>
    </source>
</evidence>
<dbReference type="SUPFAM" id="SSF55785">
    <property type="entry name" value="PYP-like sensor domain (PAS domain)"/>
    <property type="match status" value="1"/>
</dbReference>
<feature type="domain" description="4Fe-4S ferredoxin-type" evidence="6">
    <location>
        <begin position="2"/>
        <end position="30"/>
    </location>
</feature>
<dbReference type="PANTHER" id="PTHR11615">
    <property type="entry name" value="NITRATE, FORMATE, IRON DEHYDROGENASE"/>
    <property type="match status" value="1"/>
</dbReference>
<dbReference type="Pfam" id="PF13188">
    <property type="entry name" value="PAS_8"/>
    <property type="match status" value="1"/>
</dbReference>
<feature type="domain" description="PAS" evidence="5">
    <location>
        <begin position="407"/>
        <end position="452"/>
    </location>
</feature>
<name>A0A8J6P7R9_9FIRM</name>
<organism evidence="8 9">
    <name type="scientific">Massiliimalia timonensis</name>
    <dbReference type="NCBI Taxonomy" id="1987501"/>
    <lineage>
        <taxon>Bacteria</taxon>
        <taxon>Bacillati</taxon>
        <taxon>Bacillota</taxon>
        <taxon>Clostridia</taxon>
        <taxon>Eubacteriales</taxon>
        <taxon>Oscillospiraceae</taxon>
        <taxon>Massiliimalia</taxon>
    </lineage>
</organism>
<evidence type="ECO:0000259" key="6">
    <source>
        <dbReference type="PROSITE" id="PS51379"/>
    </source>
</evidence>
<evidence type="ECO:0000256" key="4">
    <source>
        <dbReference type="ARBA" id="ARBA00023014"/>
    </source>
</evidence>
<dbReference type="SUPFAM" id="SSF54862">
    <property type="entry name" value="4Fe-4S ferredoxins"/>
    <property type="match status" value="1"/>
</dbReference>
<dbReference type="InterPro" id="IPR017896">
    <property type="entry name" value="4Fe4S_Fe-S-bd"/>
</dbReference>
<dbReference type="Gene3D" id="3.30.450.20">
    <property type="entry name" value="PAS domain"/>
    <property type="match status" value="1"/>
</dbReference>
<dbReference type="Gene3D" id="3.30.70.20">
    <property type="match status" value="1"/>
</dbReference>
<accession>A0A8J6P7R9</accession>
<evidence type="ECO:0000259" key="7">
    <source>
        <dbReference type="PROSITE" id="PS51656"/>
    </source>
</evidence>
<sequence length="566" mass="63362">MSIIELNTGNCQNCYKCIRNCPLKAIRFKEGRATVIDDECILCGTCVDVCPQNAKFVKSQRQQVKDLLTQGERVYVSVAPSYTAYYNIDFPTLSATLKKMGFAGVEETAIGANEVSREYSHLLIDGQMGNIIVTACSSVVMLVERHYPELIKYLAPVASPMMAHAKLMRETYGNDIKVVFLGPCIAKKEEAADRLAGGYVDYAITFSGLEEWMQKDGIQFSETPDPEAVGVLNPVSRLYPKPFGIIQTISERLFKQKYRKVSVDGISDCIELFDTLKNDDSIQGLFIEANVCKGGCLGGPVLRSKHKNPHLSQFNLDDDPMEYDDTPAATTRNAFSHPRVFANRSAQRPQPTEEDIRRILATIGKHSPEDELNCGSCGYPSCRAKAVAVFQGKADIHMCLPYFRQQAENMSNTVLEFSPNGILVFDSEQRLLDMNPTAEIMLGLEKKDWLGELPPVFYGETDFEDARAEEKVKVKKITIDDKFCEQTILFVKQHGMYLVFIKDISEEESRKQELAGLREHTVSIAQKVIEKQMTVAQEIASLLGETTAETKVALTKLKKSMEEQNK</sequence>
<dbReference type="InterPro" id="IPR000014">
    <property type="entry name" value="PAS"/>
</dbReference>
<evidence type="ECO:0000256" key="2">
    <source>
        <dbReference type="ARBA" id="ARBA00022723"/>
    </source>
</evidence>
<keyword evidence="3" id="KW-0408">Iron</keyword>
<dbReference type="InterPro" id="IPR017900">
    <property type="entry name" value="4Fe4S_Fe_S_CS"/>
</dbReference>
<evidence type="ECO:0000313" key="8">
    <source>
        <dbReference type="EMBL" id="MBC8611009.1"/>
    </source>
</evidence>